<reference evidence="1" key="1">
    <citation type="submission" date="2018-03" db="EMBL/GenBank/DDBJ databases">
        <title>Cross-interface Injection: A General Nanoliter Liquid Handling Method Applied to Single Cells Genome Amplification Automated Nanoliter Liquid Handling Applied to Single Cell Multiple Displacement Amplification.</title>
        <authorList>
            <person name="Yun J."/>
            <person name="Xu P."/>
            <person name="Xu J."/>
            <person name="Dai X."/>
            <person name="Wang Y."/>
            <person name="Zheng X."/>
            <person name="Cao C."/>
            <person name="Yi Q."/>
            <person name="Zhu Y."/>
            <person name="Wang L."/>
            <person name="Dong Z."/>
            <person name="Huang Y."/>
            <person name="Huang L."/>
            <person name="Du W."/>
        </authorList>
    </citation>
    <scope>NUCLEOTIDE SEQUENCE [LARGE SCALE GENOMIC DNA]</scope>
    <source>
        <strain evidence="1">Z-D3-2</strain>
    </source>
</reference>
<accession>A0A2T4CS51</accession>
<dbReference type="PANTHER" id="PTHR43876">
    <property type="entry name" value="UBIQUINONE BIOSYNTHESIS MONOOXYGENASE COQ6, MITOCHONDRIAL"/>
    <property type="match status" value="1"/>
</dbReference>
<dbReference type="InterPro" id="IPR018168">
    <property type="entry name" value="Ubi_Hdrlase_CS"/>
</dbReference>
<dbReference type="Gene3D" id="3.50.50.60">
    <property type="entry name" value="FAD/NAD(P)-binding domain"/>
    <property type="match status" value="1"/>
</dbReference>
<evidence type="ECO:0000313" key="1">
    <source>
        <dbReference type="EMBL" id="PTB84399.1"/>
    </source>
</evidence>
<protein>
    <submittedName>
        <fullName evidence="1">UbiH/Coq6 family FAD-binding oxidoreductase</fullName>
    </submittedName>
</protein>
<dbReference type="InterPro" id="IPR036188">
    <property type="entry name" value="FAD/NAD-bd_sf"/>
</dbReference>
<dbReference type="PANTHER" id="PTHR43876:SF7">
    <property type="entry name" value="UBIQUINONE BIOSYNTHESIS MONOOXYGENASE COQ6, MITOCHONDRIAL"/>
    <property type="match status" value="1"/>
</dbReference>
<dbReference type="PROSITE" id="PS01304">
    <property type="entry name" value="UBIH"/>
    <property type="match status" value="1"/>
</dbReference>
<dbReference type="InterPro" id="IPR051205">
    <property type="entry name" value="UbiH/COQ6_monooxygenase"/>
</dbReference>
<dbReference type="EMBL" id="PYVN01000245">
    <property type="protein sequence ID" value="PTB84399.1"/>
    <property type="molecule type" value="Genomic_DNA"/>
</dbReference>
<dbReference type="SUPFAM" id="SSF51905">
    <property type="entry name" value="FAD/NAD(P)-binding domain"/>
    <property type="match status" value="1"/>
</dbReference>
<sequence length="100" mass="11024">AAHSIHPLAGQGVNLGFADVQVLVQALQGASPDTLERAFTEYSQQRFSANQRMMRAMDMIHFGFSSQHLLPRLAIASGMKVLEQVTPLKRKLIELATGYN</sequence>
<comment type="caution">
    <text evidence="1">The sequence shown here is derived from an EMBL/GenBank/DDBJ whole genome shotgun (WGS) entry which is preliminary data.</text>
</comment>
<organism evidence="1">
    <name type="scientific">Pseudidiomarina aestuarii</name>
    <dbReference type="NCBI Taxonomy" id="624146"/>
    <lineage>
        <taxon>Bacteria</taxon>
        <taxon>Pseudomonadati</taxon>
        <taxon>Pseudomonadota</taxon>
        <taxon>Gammaproteobacteria</taxon>
        <taxon>Alteromonadales</taxon>
        <taxon>Idiomarinaceae</taxon>
        <taxon>Pseudidiomarina</taxon>
    </lineage>
</organism>
<gene>
    <name evidence="1" type="ORF">C9940_06445</name>
</gene>
<dbReference type="AlphaFoldDB" id="A0A2T4CS51"/>
<name>A0A2T4CS51_9GAMM</name>
<feature type="non-terminal residue" evidence="1">
    <location>
        <position position="1"/>
    </location>
</feature>
<proteinExistence type="predicted"/>